<feature type="non-terminal residue" evidence="2">
    <location>
        <position position="1"/>
    </location>
</feature>
<dbReference type="PANTHER" id="PTHR46169:SF29">
    <property type="entry name" value="DNA REPLICATION-RELATED ELEMENT FACTOR, ISOFORM A"/>
    <property type="match status" value="1"/>
</dbReference>
<dbReference type="PANTHER" id="PTHR46169">
    <property type="entry name" value="DNA REPLICATION-RELATED ELEMENT FACTOR, ISOFORM A"/>
    <property type="match status" value="1"/>
</dbReference>
<evidence type="ECO:0008006" key="4">
    <source>
        <dbReference type="Google" id="ProtNLM"/>
    </source>
</evidence>
<dbReference type="VEuPathDB" id="FungiDB:VP01_7070g1"/>
<feature type="non-terminal residue" evidence="2">
    <location>
        <position position="258"/>
    </location>
</feature>
<comment type="caution">
    <text evidence="2">The sequence shown here is derived from an EMBL/GenBank/DDBJ whole genome shotgun (WGS) entry which is preliminary data.</text>
</comment>
<dbReference type="GO" id="GO:0005634">
    <property type="term" value="C:nucleus"/>
    <property type="evidence" value="ECO:0007669"/>
    <property type="project" value="TreeGrafter"/>
</dbReference>
<name>A0A0L6UEI4_9BASI</name>
<organism evidence="2 3">
    <name type="scientific">Puccinia sorghi</name>
    <dbReference type="NCBI Taxonomy" id="27349"/>
    <lineage>
        <taxon>Eukaryota</taxon>
        <taxon>Fungi</taxon>
        <taxon>Dikarya</taxon>
        <taxon>Basidiomycota</taxon>
        <taxon>Pucciniomycotina</taxon>
        <taxon>Pucciniomycetes</taxon>
        <taxon>Pucciniales</taxon>
        <taxon>Pucciniaceae</taxon>
        <taxon>Puccinia</taxon>
    </lineage>
</organism>
<sequence>SSPMSISNMVSTPDGTVHVRGSPQRNKVFSGFFQIARTSEAPGDLEVPESKVQAANSLIFDVKTCWNSTYMTLNRAYNLLKQMIEFLQPLNKATKFLCKSAYPTLNTTIPMYIGLMKEIISVKKKIDASQLLAPADEMVKKLKKYLIPALKKPGPICAMILDPRIKTTHFENNWQFLLDKLKFHMTPDACSKIEQSIFAPRVATRTLASEIQHREKTFPFLANLAIPETSAANKWVFSKSKAIIGLQRAGLDSTSIEQ</sequence>
<keyword evidence="3" id="KW-1185">Reference proteome</keyword>
<evidence type="ECO:0000256" key="1">
    <source>
        <dbReference type="SAM" id="MobiDB-lite"/>
    </source>
</evidence>
<dbReference type="InterPro" id="IPR052717">
    <property type="entry name" value="Vacuolar_transposase_reg"/>
</dbReference>
<dbReference type="GO" id="GO:0006357">
    <property type="term" value="P:regulation of transcription by RNA polymerase II"/>
    <property type="evidence" value="ECO:0007669"/>
    <property type="project" value="TreeGrafter"/>
</dbReference>
<dbReference type="AlphaFoldDB" id="A0A0L6UEI4"/>
<dbReference type="Proteomes" id="UP000037035">
    <property type="component" value="Unassembled WGS sequence"/>
</dbReference>
<reference evidence="2 3" key="1">
    <citation type="submission" date="2015-08" db="EMBL/GenBank/DDBJ databases">
        <title>Next Generation Sequencing and Analysis of the Genome of Puccinia sorghi L Schw, the Causal Agent of Maize Common Rust.</title>
        <authorList>
            <person name="Rochi L."/>
            <person name="Burguener G."/>
            <person name="Darino M."/>
            <person name="Turjanski A."/>
            <person name="Kreff E."/>
            <person name="Dieguez M.J."/>
            <person name="Sacco F."/>
        </authorList>
    </citation>
    <scope>NUCLEOTIDE SEQUENCE [LARGE SCALE GENOMIC DNA]</scope>
    <source>
        <strain evidence="2 3">RO10H11247</strain>
    </source>
</reference>
<feature type="compositionally biased region" description="Polar residues" evidence="1">
    <location>
        <begin position="1"/>
        <end position="14"/>
    </location>
</feature>
<dbReference type="SUPFAM" id="SSF53098">
    <property type="entry name" value="Ribonuclease H-like"/>
    <property type="match status" value="1"/>
</dbReference>
<protein>
    <recommendedName>
        <fullName evidence="4">HAT C-terminal dimerisation domain-containing protein</fullName>
    </recommendedName>
</protein>
<dbReference type="STRING" id="27349.A0A0L6UEI4"/>
<dbReference type="InterPro" id="IPR012337">
    <property type="entry name" value="RNaseH-like_sf"/>
</dbReference>
<dbReference type="OrthoDB" id="2350995at2759"/>
<accession>A0A0L6UEI4</accession>
<dbReference type="EMBL" id="LAVV01012462">
    <property type="protein sequence ID" value="KNZ46672.1"/>
    <property type="molecule type" value="Genomic_DNA"/>
</dbReference>
<feature type="region of interest" description="Disordered" evidence="1">
    <location>
        <begin position="1"/>
        <end position="20"/>
    </location>
</feature>
<proteinExistence type="predicted"/>
<gene>
    <name evidence="2" type="ORF">VP01_7070g1</name>
</gene>
<evidence type="ECO:0000313" key="3">
    <source>
        <dbReference type="Proteomes" id="UP000037035"/>
    </source>
</evidence>
<evidence type="ECO:0000313" key="2">
    <source>
        <dbReference type="EMBL" id="KNZ46672.1"/>
    </source>
</evidence>